<dbReference type="InterPro" id="IPR051269">
    <property type="entry name" value="Fe-S_cluster_ET"/>
</dbReference>
<gene>
    <name evidence="10" type="ORF">NIIDNTM18_06850</name>
</gene>
<feature type="domain" description="4Fe-4S ferredoxin-type" evidence="9">
    <location>
        <begin position="1"/>
        <end position="29"/>
    </location>
</feature>
<evidence type="ECO:0000256" key="2">
    <source>
        <dbReference type="ARBA" id="ARBA00022448"/>
    </source>
</evidence>
<dbReference type="PROSITE" id="PS51379">
    <property type="entry name" value="4FE4S_FER_2"/>
    <property type="match status" value="1"/>
</dbReference>
<evidence type="ECO:0000256" key="4">
    <source>
        <dbReference type="ARBA" id="ARBA00022982"/>
    </source>
</evidence>
<dbReference type="GO" id="GO:0051538">
    <property type="term" value="F:3 iron, 4 sulfur cluster binding"/>
    <property type="evidence" value="ECO:0007669"/>
    <property type="project" value="UniProtKB-KW"/>
</dbReference>
<evidence type="ECO:0000256" key="5">
    <source>
        <dbReference type="ARBA" id="ARBA00023004"/>
    </source>
</evidence>
<keyword evidence="2 8" id="KW-0813">Transport</keyword>
<dbReference type="PANTHER" id="PTHR36923:SF3">
    <property type="entry name" value="FERREDOXIN"/>
    <property type="match status" value="1"/>
</dbReference>
<keyword evidence="5 8" id="KW-0408">Iron</keyword>
<evidence type="ECO:0000313" key="11">
    <source>
        <dbReference type="Proteomes" id="UP000515734"/>
    </source>
</evidence>
<dbReference type="PANTHER" id="PTHR36923">
    <property type="entry name" value="FERREDOXIN"/>
    <property type="match status" value="1"/>
</dbReference>
<evidence type="ECO:0000256" key="8">
    <source>
        <dbReference type="RuleBase" id="RU368020"/>
    </source>
</evidence>
<dbReference type="GO" id="GO:0009055">
    <property type="term" value="F:electron transfer activity"/>
    <property type="evidence" value="ECO:0007669"/>
    <property type="project" value="UniProtKB-UniRule"/>
</dbReference>
<keyword evidence="7" id="KW-0003">3Fe-4S</keyword>
<dbReference type="RefSeq" id="WP_185294374.1">
    <property type="nucleotide sequence ID" value="NZ_AP023287.1"/>
</dbReference>
<proteinExistence type="predicted"/>
<keyword evidence="4 8" id="KW-0249">Electron transport</keyword>
<accession>A0A6S6P237</accession>
<dbReference type="InterPro" id="IPR017896">
    <property type="entry name" value="4Fe4S_Fe-S-bd"/>
</dbReference>
<dbReference type="Gene3D" id="3.30.70.20">
    <property type="match status" value="1"/>
</dbReference>
<keyword evidence="3 8" id="KW-0479">Metal-binding</keyword>
<evidence type="ECO:0000256" key="7">
    <source>
        <dbReference type="ARBA" id="ARBA00023291"/>
    </source>
</evidence>
<dbReference type="Pfam" id="PF13459">
    <property type="entry name" value="Fer4_15"/>
    <property type="match status" value="1"/>
</dbReference>
<evidence type="ECO:0000259" key="9">
    <source>
        <dbReference type="PROSITE" id="PS51379"/>
    </source>
</evidence>
<dbReference type="SUPFAM" id="SSF54862">
    <property type="entry name" value="4Fe-4S ferredoxins"/>
    <property type="match status" value="1"/>
</dbReference>
<sequence length="68" mass="7042">MRAVVDDDACAGHGVCAAVCPSVFAITDGGYAEAVDTPIPPELEPAVREAADSCPEHAIHVTEENHVN</sequence>
<dbReference type="InterPro" id="IPR001080">
    <property type="entry name" value="3Fe4S_ferredoxin"/>
</dbReference>
<comment type="cofactor">
    <cofactor evidence="1">
        <name>[3Fe-4S] cluster</name>
        <dbReference type="ChEBI" id="CHEBI:21137"/>
    </cofactor>
</comment>
<comment type="function">
    <text evidence="8">Ferredoxins are iron-sulfur proteins that transfer electrons in a wide variety of metabolic reactions.</text>
</comment>
<evidence type="ECO:0000256" key="1">
    <source>
        <dbReference type="ARBA" id="ARBA00001927"/>
    </source>
</evidence>
<dbReference type="PRINTS" id="PR00352">
    <property type="entry name" value="3FE4SFRDOXIN"/>
</dbReference>
<dbReference type="GO" id="GO:0005506">
    <property type="term" value="F:iron ion binding"/>
    <property type="evidence" value="ECO:0007669"/>
    <property type="project" value="UniProtKB-UniRule"/>
</dbReference>
<dbReference type="EMBL" id="AP023287">
    <property type="protein sequence ID" value="BCI51407.1"/>
    <property type="molecule type" value="Genomic_DNA"/>
</dbReference>
<reference evidence="10 11" key="1">
    <citation type="submission" date="2020-07" db="EMBL/GenBank/DDBJ databases">
        <title>Complete genome sequence of Mycolicibacterium litorale like strain isolated from cardiac implantable electronic device infection.</title>
        <authorList>
            <person name="Fukano H."/>
            <person name="Miyama H."/>
            <person name="Hoshino Y."/>
        </authorList>
    </citation>
    <scope>NUCLEOTIDE SEQUENCE [LARGE SCALE GENOMIC DNA]</scope>
    <source>
        <strain evidence="10 11">NIIDNTM18</strain>
    </source>
</reference>
<dbReference type="AlphaFoldDB" id="A0A6S6P237"/>
<evidence type="ECO:0000313" key="10">
    <source>
        <dbReference type="EMBL" id="BCI51407.1"/>
    </source>
</evidence>
<organism evidence="10 11">
    <name type="scientific">Mycolicibacterium litorale</name>
    <dbReference type="NCBI Taxonomy" id="758802"/>
    <lineage>
        <taxon>Bacteria</taxon>
        <taxon>Bacillati</taxon>
        <taxon>Actinomycetota</taxon>
        <taxon>Actinomycetes</taxon>
        <taxon>Mycobacteriales</taxon>
        <taxon>Mycobacteriaceae</taxon>
        <taxon>Mycolicibacterium</taxon>
    </lineage>
</organism>
<keyword evidence="6 8" id="KW-0411">Iron-sulfur</keyword>
<evidence type="ECO:0000256" key="3">
    <source>
        <dbReference type="ARBA" id="ARBA00022723"/>
    </source>
</evidence>
<protein>
    <recommendedName>
        <fullName evidence="8">Ferredoxin</fullName>
    </recommendedName>
</protein>
<evidence type="ECO:0000256" key="6">
    <source>
        <dbReference type="ARBA" id="ARBA00023014"/>
    </source>
</evidence>
<name>A0A6S6P237_9MYCO</name>
<dbReference type="Proteomes" id="UP000515734">
    <property type="component" value="Chromosome"/>
</dbReference>